<sequence length="77" mass="8535">MRGHISITHTTACQNGIQQALGSKSARTGNLLMAAFGRLIAAYKHHQSRRAILRLNDSQLRDIGLERSFDGSICERN</sequence>
<feature type="domain" description="YjiS-like" evidence="1">
    <location>
        <begin position="38"/>
        <end position="68"/>
    </location>
</feature>
<evidence type="ECO:0000313" key="3">
    <source>
        <dbReference type="Proteomes" id="UP000193396"/>
    </source>
</evidence>
<evidence type="ECO:0000313" key="2">
    <source>
        <dbReference type="EMBL" id="OSQ42257.1"/>
    </source>
</evidence>
<accession>A0A1Y2L6G3</accession>
<name>A0A1Y2L6G3_9PROT</name>
<proteinExistence type="predicted"/>
<dbReference type="Proteomes" id="UP000193396">
    <property type="component" value="Unassembled WGS sequence"/>
</dbReference>
<reference evidence="2 3" key="1">
    <citation type="submission" date="2014-03" db="EMBL/GenBank/DDBJ databases">
        <title>The draft genome sequence of Thalassospira alkalitolerans JCM 18968.</title>
        <authorList>
            <person name="Lai Q."/>
            <person name="Shao Z."/>
        </authorList>
    </citation>
    <scope>NUCLEOTIDE SEQUENCE [LARGE SCALE GENOMIC DNA]</scope>
    <source>
        <strain evidence="2 3">JCM 18968</strain>
    </source>
</reference>
<organism evidence="2 3">
    <name type="scientific">Thalassospira alkalitolerans</name>
    <dbReference type="NCBI Taxonomy" id="1293890"/>
    <lineage>
        <taxon>Bacteria</taxon>
        <taxon>Pseudomonadati</taxon>
        <taxon>Pseudomonadota</taxon>
        <taxon>Alphaproteobacteria</taxon>
        <taxon>Rhodospirillales</taxon>
        <taxon>Thalassospiraceae</taxon>
        <taxon>Thalassospira</taxon>
    </lineage>
</organism>
<evidence type="ECO:0000259" key="1">
    <source>
        <dbReference type="Pfam" id="PF06568"/>
    </source>
</evidence>
<protein>
    <recommendedName>
        <fullName evidence="1">YjiS-like domain-containing protein</fullName>
    </recommendedName>
</protein>
<keyword evidence="3" id="KW-1185">Reference proteome</keyword>
<dbReference type="AlphaFoldDB" id="A0A1Y2L6G3"/>
<dbReference type="Pfam" id="PF06568">
    <property type="entry name" value="YjiS-like"/>
    <property type="match status" value="1"/>
</dbReference>
<dbReference type="EMBL" id="JFKB01000039">
    <property type="protein sequence ID" value="OSQ42257.1"/>
    <property type="molecule type" value="Genomic_DNA"/>
</dbReference>
<dbReference type="InterPro" id="IPR009506">
    <property type="entry name" value="YjiS-like"/>
</dbReference>
<gene>
    <name evidence="2" type="ORF">TALK_21710</name>
</gene>
<comment type="caution">
    <text evidence="2">The sequence shown here is derived from an EMBL/GenBank/DDBJ whole genome shotgun (WGS) entry which is preliminary data.</text>
</comment>